<protein>
    <submittedName>
        <fullName evidence="2">Uncharacterized protein</fullName>
    </submittedName>
</protein>
<evidence type="ECO:0000313" key="2">
    <source>
        <dbReference type="EMBL" id="GAA4288929.1"/>
    </source>
</evidence>
<comment type="caution">
    <text evidence="2">The sequence shown here is derived from an EMBL/GenBank/DDBJ whole genome shotgun (WGS) entry which is preliminary data.</text>
</comment>
<feature type="region of interest" description="Disordered" evidence="1">
    <location>
        <begin position="56"/>
        <end position="75"/>
    </location>
</feature>
<gene>
    <name evidence="2" type="ORF">GCM10022262_32890</name>
</gene>
<sequence length="89" mass="9702">MTAYAQAYAATARQALTERGLELDVEAIRTPDFEPRTQPWDALVDELHSIAREETPLPATGQAPDWSTGSPADAVRAAGRTYTARAEEE</sequence>
<dbReference type="RefSeq" id="WP_345043520.1">
    <property type="nucleotide sequence ID" value="NZ_BAABBA010000019.1"/>
</dbReference>
<dbReference type="Proteomes" id="UP001499841">
    <property type="component" value="Unassembled WGS sequence"/>
</dbReference>
<organism evidence="2 3">
    <name type="scientific">Georgenia daeguensis</name>
    <dbReference type="NCBI Taxonomy" id="908355"/>
    <lineage>
        <taxon>Bacteria</taxon>
        <taxon>Bacillati</taxon>
        <taxon>Actinomycetota</taxon>
        <taxon>Actinomycetes</taxon>
        <taxon>Micrococcales</taxon>
        <taxon>Bogoriellaceae</taxon>
        <taxon>Georgenia</taxon>
    </lineage>
</organism>
<accession>A0ABP8EY69</accession>
<reference evidence="3" key="1">
    <citation type="journal article" date="2019" name="Int. J. Syst. Evol. Microbiol.">
        <title>The Global Catalogue of Microorganisms (GCM) 10K type strain sequencing project: providing services to taxonomists for standard genome sequencing and annotation.</title>
        <authorList>
            <consortium name="The Broad Institute Genomics Platform"/>
            <consortium name="The Broad Institute Genome Sequencing Center for Infectious Disease"/>
            <person name="Wu L."/>
            <person name="Ma J."/>
        </authorList>
    </citation>
    <scope>NUCLEOTIDE SEQUENCE [LARGE SCALE GENOMIC DNA]</scope>
    <source>
        <strain evidence="3">JCM 17459</strain>
    </source>
</reference>
<proteinExistence type="predicted"/>
<keyword evidence="3" id="KW-1185">Reference proteome</keyword>
<evidence type="ECO:0000313" key="3">
    <source>
        <dbReference type="Proteomes" id="UP001499841"/>
    </source>
</evidence>
<dbReference type="EMBL" id="BAABBA010000019">
    <property type="protein sequence ID" value="GAA4288929.1"/>
    <property type="molecule type" value="Genomic_DNA"/>
</dbReference>
<evidence type="ECO:0000256" key="1">
    <source>
        <dbReference type="SAM" id="MobiDB-lite"/>
    </source>
</evidence>
<name>A0ABP8EY69_9MICO</name>